<dbReference type="RefSeq" id="XP_047741165.1">
    <property type="nucleotide sequence ID" value="XM_047885209.1"/>
</dbReference>
<dbReference type="InterPro" id="IPR034753">
    <property type="entry name" value="hSac2"/>
</dbReference>
<evidence type="ECO:0000313" key="4">
    <source>
        <dbReference type="Proteomes" id="UP000694843"/>
    </source>
</evidence>
<evidence type="ECO:0000256" key="2">
    <source>
        <dbReference type="SAM" id="MobiDB-lite"/>
    </source>
</evidence>
<sequence length="757" mass="82784">MASTCDFLDDVPTLKFGNATLELNPASASPSRTASPSHTASPCLNNTCPPEGLPHRPPPPSLLPTLSPHPVLRPAFSDPLSGLGPPCTPPTPEECGLGFYAREGLSRSFYKQPPIGGPRRHSDASLPPPPELQFFSVRAGALSRAVMQCRALTDPSLDGDMRGVWLLTQVSHWGMEQERLVLLHDSSLLVVKYDFIALTPLHCSRYPLVGLSRAVVGELVYPPRSLAPVISGLADSVMSILRSVLWPRLHATLHNIADTSMSKSFHKEEKPPRNECREANSGESGNCEGPPSASLGLNSDPRNLPGLRLFSHPITDKLGHSCNSVTPESETDRDVTTKTCRQVVAPLRHDDIYKGCQKQDGGCTSCQKQDGGCTDCQKQDGDCTDYQKQDGGSTSCQKQDGGCTSCQKQDGGCTELQEEDGDYISCQKRVGSYDNLKKQDCGCGDLYTKKDIFQNDEEQKDAPRVCTKHDCVCIGQEKHKTGRNKCEKQAGEPTWRQRWNPFCNDLPYLTLTSHPLFWCTSGDDTSMYDVLHLSRELSVALDELANRADAPVCKLKVAPMFRSLYDHTNDVRSSNLPHVPRNCTETAPFGSNVELKANKNTTSDSDAKSDGSAKSLNKNPNDAERFCGDVDENRKTQKDLMNSALPNNPEKCIKNGRSDQSSAFAEDSWQISAHFPQTTGDVQHITTDSWQISAHCPQTTGDTQHVTTDSPPVAAGTASDEDDEDLQLVVENYVGLVSLLHNAAHLGYFKTRGKISF</sequence>
<dbReference type="GeneID" id="108681103"/>
<feature type="compositionally biased region" description="Basic and acidic residues" evidence="2">
    <location>
        <begin position="265"/>
        <end position="280"/>
    </location>
</feature>
<dbReference type="GO" id="GO:0005737">
    <property type="term" value="C:cytoplasm"/>
    <property type="evidence" value="ECO:0007669"/>
    <property type="project" value="TreeGrafter"/>
</dbReference>
<proteinExistence type="inferred from homology"/>
<comment type="similarity">
    <text evidence="1">Belongs to the TPRG1 family.</text>
</comment>
<feature type="compositionally biased region" description="Polar residues" evidence="2">
    <location>
        <begin position="696"/>
        <end position="710"/>
    </location>
</feature>
<dbReference type="AlphaFoldDB" id="A0A979FXX5"/>
<feature type="compositionally biased region" description="Low complexity" evidence="2">
    <location>
        <begin position="25"/>
        <end position="42"/>
    </location>
</feature>
<reference evidence="5" key="1">
    <citation type="submission" date="2025-08" db="UniProtKB">
        <authorList>
            <consortium name="RefSeq"/>
        </authorList>
    </citation>
    <scope>IDENTIFICATION</scope>
    <source>
        <tissue evidence="5">Whole organism</tissue>
    </source>
</reference>
<dbReference type="Pfam" id="PF12456">
    <property type="entry name" value="hSac2"/>
    <property type="match status" value="1"/>
</dbReference>
<dbReference type="PANTHER" id="PTHR31108:SF1">
    <property type="entry name" value="HSAC2 DOMAIN-CONTAINING PROTEIN"/>
    <property type="match status" value="1"/>
</dbReference>
<keyword evidence="4" id="KW-1185">Reference proteome</keyword>
<evidence type="ECO:0000313" key="5">
    <source>
        <dbReference type="RefSeq" id="XP_047741165.1"/>
    </source>
</evidence>
<organism evidence="4 5">
    <name type="scientific">Hyalella azteca</name>
    <name type="common">Amphipod</name>
    <dbReference type="NCBI Taxonomy" id="294128"/>
    <lineage>
        <taxon>Eukaryota</taxon>
        <taxon>Metazoa</taxon>
        <taxon>Ecdysozoa</taxon>
        <taxon>Arthropoda</taxon>
        <taxon>Crustacea</taxon>
        <taxon>Multicrustacea</taxon>
        <taxon>Malacostraca</taxon>
        <taxon>Eumalacostraca</taxon>
        <taxon>Peracarida</taxon>
        <taxon>Amphipoda</taxon>
        <taxon>Senticaudata</taxon>
        <taxon>Talitrida</taxon>
        <taxon>Talitroidea</taxon>
        <taxon>Hyalellidae</taxon>
        <taxon>Hyalella</taxon>
    </lineage>
</organism>
<feature type="region of interest" description="Disordered" evidence="2">
    <location>
        <begin position="572"/>
        <end position="628"/>
    </location>
</feature>
<feature type="region of interest" description="Disordered" evidence="2">
    <location>
        <begin position="696"/>
        <end position="722"/>
    </location>
</feature>
<dbReference type="Proteomes" id="UP000694843">
    <property type="component" value="Unplaced"/>
</dbReference>
<dbReference type="KEGG" id="hazt:108681103"/>
<evidence type="ECO:0000259" key="3">
    <source>
        <dbReference type="PROSITE" id="PS51791"/>
    </source>
</evidence>
<dbReference type="OrthoDB" id="10012704at2759"/>
<protein>
    <submittedName>
        <fullName evidence="5">Uncharacterized protein LOC108681103</fullName>
    </submittedName>
</protein>
<dbReference type="InterPro" id="IPR040242">
    <property type="entry name" value="TPRG1-like"/>
</dbReference>
<feature type="compositionally biased region" description="Pro residues" evidence="2">
    <location>
        <begin position="51"/>
        <end position="62"/>
    </location>
</feature>
<dbReference type="PROSITE" id="PS51791">
    <property type="entry name" value="HSAC2"/>
    <property type="match status" value="1"/>
</dbReference>
<feature type="domain" description="HSac2" evidence="3">
    <location>
        <begin position="136"/>
        <end position="298"/>
    </location>
</feature>
<feature type="region of interest" description="Disordered" evidence="2">
    <location>
        <begin position="25"/>
        <end position="62"/>
    </location>
</feature>
<dbReference type="PANTHER" id="PTHR31108">
    <property type="entry name" value="TUMOR PROTEIN P63-REGULATED GENE 1-LIKE PROTEIN"/>
    <property type="match status" value="1"/>
</dbReference>
<dbReference type="InterPro" id="IPR022158">
    <property type="entry name" value="Inositol_phosphatase"/>
</dbReference>
<gene>
    <name evidence="5" type="primary">LOC108681103</name>
</gene>
<name>A0A979FXX5_HYAAZ</name>
<feature type="region of interest" description="Disordered" evidence="2">
    <location>
        <begin position="262"/>
        <end position="310"/>
    </location>
</feature>
<accession>A0A979FXX5</accession>
<evidence type="ECO:0000256" key="1">
    <source>
        <dbReference type="ARBA" id="ARBA00009163"/>
    </source>
</evidence>